<dbReference type="VEuPathDB" id="AmoebaDB:NAEGRDRAFT_54436"/>
<accession>D2W3K6</accession>
<keyword evidence="3" id="KW-1185">Reference proteome</keyword>
<evidence type="ECO:0000313" key="3">
    <source>
        <dbReference type="Proteomes" id="UP000006671"/>
    </source>
</evidence>
<dbReference type="EMBL" id="GG738932">
    <property type="protein sequence ID" value="EFC36327.1"/>
    <property type="molecule type" value="Genomic_DNA"/>
</dbReference>
<feature type="compositionally biased region" description="Low complexity" evidence="1">
    <location>
        <begin position="692"/>
        <end position="711"/>
    </location>
</feature>
<gene>
    <name evidence="2" type="ORF">NAEGRDRAFT_54436</name>
</gene>
<dbReference type="AlphaFoldDB" id="D2W3K6"/>
<dbReference type="GeneID" id="8862258"/>
<evidence type="ECO:0000313" key="2">
    <source>
        <dbReference type="EMBL" id="EFC36327.1"/>
    </source>
</evidence>
<dbReference type="Proteomes" id="UP000006671">
    <property type="component" value="Unassembled WGS sequence"/>
</dbReference>
<dbReference type="InParanoid" id="D2W3K6"/>
<protein>
    <submittedName>
        <fullName evidence="2">Predicted protein</fullName>
    </submittedName>
</protein>
<organism evidence="3">
    <name type="scientific">Naegleria gruberi</name>
    <name type="common">Amoeba</name>
    <dbReference type="NCBI Taxonomy" id="5762"/>
    <lineage>
        <taxon>Eukaryota</taxon>
        <taxon>Discoba</taxon>
        <taxon>Heterolobosea</taxon>
        <taxon>Tetramitia</taxon>
        <taxon>Eutetramitia</taxon>
        <taxon>Vahlkampfiidae</taxon>
        <taxon>Naegleria</taxon>
    </lineage>
</organism>
<sequence>MFSTTSNNNNNLNSNTYIQKTNLISREELDYIQSHQIHFPSINNNNSTTTTDEQEQHEEWLNEIVQTLTFHYTELISKQMMSLFYPRYQHFLQCLFIPGIGTRFEQFYNFLECCSFEEKEAWTHQEAFEAFANHLGRVRTYRALALKESEYQKIISDDSIHPTGRLKISKEIVEGMVDLHGVWKICHARLYIGQRMVKYDPSLSLHDHPETTTCIASHYMDLPERKIYLMELDLPLIEVLGYKMITFQLVDWIGKEEEKTNIWLQYQLRGKHSFSYHHFHHLATIGHEQKYIPTNENGINLYWPTCAIIHNSMLIIADNGYSRINMFNVETRDHLGFFNIPKQAPERLLSCGNSLIISSTFRVFSLDLTKLSNSNTTIKLNDLQWNVLFERCIISICLRKKFTNQNNNKQHALIYVVLESGRVFELDSNNGQIVRDFQILDPFSKNPLIPSELIYVSKLKSFIMLDSYKNSVVTFSDCTLEITHQFNLIGKHLFRSIYYDDYKNLIYICTSKNVQIYTRAERHQNINYKKKNKMVQKQVRDSNKKNLIGSISSPQKIGKQNNNMLKAPSFDFDVVSFTNNHSMFATSRQRKAPVQAYEQVLILQPQTLISSHELEMPRKKQKKHRVTGSKIFETTLPEDLHPPQTRVTTTCIASSCNCSTSSSLNVSMQTPSSPDQFMIGYNNQQLNTSTKSSSSSSRIHRSSISIRELLN</sequence>
<evidence type="ECO:0000256" key="1">
    <source>
        <dbReference type="SAM" id="MobiDB-lite"/>
    </source>
</evidence>
<dbReference type="OrthoDB" id="10259260at2759"/>
<proteinExistence type="predicted"/>
<reference evidence="2 3" key="1">
    <citation type="journal article" date="2010" name="Cell">
        <title>The genome of Naegleria gruberi illuminates early eukaryotic versatility.</title>
        <authorList>
            <person name="Fritz-Laylin L.K."/>
            <person name="Prochnik S.E."/>
            <person name="Ginger M.L."/>
            <person name="Dacks J.B."/>
            <person name="Carpenter M.L."/>
            <person name="Field M.C."/>
            <person name="Kuo A."/>
            <person name="Paredez A."/>
            <person name="Chapman J."/>
            <person name="Pham J."/>
            <person name="Shu S."/>
            <person name="Neupane R."/>
            <person name="Cipriano M."/>
            <person name="Mancuso J."/>
            <person name="Tu H."/>
            <person name="Salamov A."/>
            <person name="Lindquist E."/>
            <person name="Shapiro H."/>
            <person name="Lucas S."/>
            <person name="Grigoriev I.V."/>
            <person name="Cande W.Z."/>
            <person name="Fulton C."/>
            <person name="Rokhsar D.S."/>
            <person name="Dawson S.C."/>
        </authorList>
    </citation>
    <scope>NUCLEOTIDE SEQUENCE [LARGE SCALE GENOMIC DNA]</scope>
    <source>
        <strain evidence="2 3">NEG-M</strain>
    </source>
</reference>
<feature type="region of interest" description="Disordered" evidence="1">
    <location>
        <begin position="687"/>
        <end position="711"/>
    </location>
</feature>
<dbReference type="KEGG" id="ngr:NAEGRDRAFT_54436"/>
<name>D2W3K6_NAEGR</name>
<dbReference type="RefSeq" id="XP_002669071.1">
    <property type="nucleotide sequence ID" value="XM_002669025.1"/>
</dbReference>